<sequence length="166" mass="17784">MKIRNYLIVIVLAVAFALNGFAAPALAANNYSYIAPEPIVMIFLNNFKYLMTDREARLQTIIHSAAIEAGITGLNTAQIPGDRLVIGAVQINMVIEIAAEYGEEIDKSAAIAITQSALATAIGTQIIDGIVRWMPGLGNLVHMGTASSVTETIGWTTVAYFKNRAS</sequence>
<reference evidence="3" key="1">
    <citation type="journal article" date="2021" name="Science">
        <title>Hunting the eagle killer: A cyanobacterial neurotoxin causes vacuolar myelinopathy.</title>
        <authorList>
            <person name="Breinlinger S."/>
            <person name="Phillips T.J."/>
            <person name="Haram B.N."/>
            <person name="Mares J."/>
            <person name="Martinez Yerena J.A."/>
            <person name="Hrouzek P."/>
            <person name="Sobotka R."/>
            <person name="Henderson W.M."/>
            <person name="Schmieder P."/>
            <person name="Williams S.M."/>
            <person name="Lauderdale J.D."/>
            <person name="Wilde H.D."/>
            <person name="Gerrin W."/>
            <person name="Kust A."/>
            <person name="Washington J.W."/>
            <person name="Wagner C."/>
            <person name="Geier B."/>
            <person name="Liebeke M."/>
            <person name="Enke H."/>
            <person name="Niedermeyer T.H.J."/>
            <person name="Wilde S.B."/>
        </authorList>
    </citation>
    <scope>NUCLEOTIDE SEQUENCE [LARGE SCALE GENOMIC DNA]</scope>
    <source>
        <strain evidence="3">Thurmond2011</strain>
    </source>
</reference>
<gene>
    <name evidence="2" type="ORF">G7B40_028630</name>
</gene>
<dbReference type="AlphaFoldDB" id="A0AAP5IDS0"/>
<dbReference type="Proteomes" id="UP000667802">
    <property type="component" value="Unassembled WGS sequence"/>
</dbReference>
<evidence type="ECO:0000313" key="3">
    <source>
        <dbReference type="Proteomes" id="UP000667802"/>
    </source>
</evidence>
<name>A0AAP5IDS0_9CYAN</name>
<evidence type="ECO:0000256" key="1">
    <source>
        <dbReference type="SAM" id="SignalP"/>
    </source>
</evidence>
<accession>A0AAP5IDS0</accession>
<feature type="signal peptide" evidence="1">
    <location>
        <begin position="1"/>
        <end position="27"/>
    </location>
</feature>
<comment type="caution">
    <text evidence="2">The sequence shown here is derived from an EMBL/GenBank/DDBJ whole genome shotgun (WGS) entry which is preliminary data.</text>
</comment>
<keyword evidence="1" id="KW-0732">Signal</keyword>
<feature type="chain" id="PRO_5042989904" evidence="1">
    <location>
        <begin position="28"/>
        <end position="166"/>
    </location>
</feature>
<proteinExistence type="predicted"/>
<dbReference type="RefSeq" id="WP_208352061.1">
    <property type="nucleotide sequence ID" value="NZ_JAALHA020000018.1"/>
</dbReference>
<protein>
    <submittedName>
        <fullName evidence="2">Uncharacterized protein</fullName>
    </submittedName>
</protein>
<keyword evidence="3" id="KW-1185">Reference proteome</keyword>
<dbReference type="EMBL" id="JAALHA020000018">
    <property type="protein sequence ID" value="MDR9898494.1"/>
    <property type="molecule type" value="Genomic_DNA"/>
</dbReference>
<organism evidence="2 3">
    <name type="scientific">Aetokthonos hydrillicola Thurmond2011</name>
    <dbReference type="NCBI Taxonomy" id="2712845"/>
    <lineage>
        <taxon>Bacteria</taxon>
        <taxon>Bacillati</taxon>
        <taxon>Cyanobacteriota</taxon>
        <taxon>Cyanophyceae</taxon>
        <taxon>Nostocales</taxon>
        <taxon>Hapalosiphonaceae</taxon>
        <taxon>Aetokthonos</taxon>
    </lineage>
</organism>
<evidence type="ECO:0000313" key="2">
    <source>
        <dbReference type="EMBL" id="MDR9898494.1"/>
    </source>
</evidence>